<evidence type="ECO:0000256" key="1">
    <source>
        <dbReference type="ARBA" id="ARBA00004721"/>
    </source>
</evidence>
<dbReference type="GO" id="GO:0008299">
    <property type="term" value="P:isoprenoid biosynthetic process"/>
    <property type="evidence" value="ECO:0007669"/>
    <property type="project" value="UniProtKB-KW"/>
</dbReference>
<keyword evidence="4" id="KW-0414">Isoprene biosynthesis</keyword>
<evidence type="ECO:0000313" key="8">
    <source>
        <dbReference type="EMBL" id="KAK1392785.1"/>
    </source>
</evidence>
<dbReference type="GO" id="GO:0008194">
    <property type="term" value="F:UDP-glycosyltransferase activity"/>
    <property type="evidence" value="ECO:0007669"/>
    <property type="project" value="InterPro"/>
</dbReference>
<proteinExistence type="inferred from homology"/>
<comment type="similarity">
    <text evidence="2 5">Belongs to the UDP-glycosyltransferase family.</text>
</comment>
<gene>
    <name evidence="8" type="ORF">POM88_011841</name>
</gene>
<protein>
    <recommendedName>
        <fullName evidence="6">Glycosyltransferase</fullName>
        <ecNumber evidence="6">2.4.1.-</ecNumber>
    </recommendedName>
</protein>
<dbReference type="PANTHER" id="PTHR34212">
    <property type="entry name" value="OS02G0104200 PROTEIN"/>
    <property type="match status" value="1"/>
</dbReference>
<dbReference type="AlphaFoldDB" id="A0AAD8IZ59"/>
<feature type="coiled-coil region" evidence="7">
    <location>
        <begin position="280"/>
        <end position="335"/>
    </location>
</feature>
<evidence type="ECO:0000256" key="6">
    <source>
        <dbReference type="RuleBase" id="RU362057"/>
    </source>
</evidence>
<keyword evidence="9" id="KW-1185">Reference proteome</keyword>
<sequence length="479" mass="54123">MGSFDQDQVKEIAHALELSGQRFLWSLRRPSQEKKAMALTKDYENYNEVLPEGFLERTSEMGKVIGWAPQMTILSHPSVGGFVSHCGWNSTLESIWCGVPIAAWPLFAEQQLNAFKLVKELGLAVEIKMDYRKDNAGPTVLVKAEEIERGIRCLMDEESEMRKKVNEMKDLCRKATAEGGSSYNSAGQFIDDLMDNIRNGRGGTQSRYCPCTNPRHSSSHIQTHNQQSPISPSLYLQGEVMVVGIFEKMVPRFMVVNASQFSLLLSPVVSVWDCIVRKMRKVKKKQVKDELDRIKQAEKKKRRLEKALATSAAIRSELEKKLLKKKEEQRRLDEEGAAIAEAVALHVLLGEDSDDSCKIMLKKNEEYKPWDSAGKSDLFLGGSRSGLSHDELWTHSLKGADRVSNVRRSGCTWNEYNSNGWTVSTGPLIRNVNMPYIDKQDWEVKDISAGVIAAQAVSSLKIAEDSRTDKFLFNQMLRW</sequence>
<keyword evidence="3 5" id="KW-0808">Transferase</keyword>
<dbReference type="Proteomes" id="UP001237642">
    <property type="component" value="Unassembled WGS sequence"/>
</dbReference>
<dbReference type="InterPro" id="IPR002213">
    <property type="entry name" value="UDP_glucos_trans"/>
</dbReference>
<comment type="pathway">
    <text evidence="1">Secondary metabolite biosynthesis; terpenoid biosynthesis.</text>
</comment>
<dbReference type="Gene3D" id="3.40.50.2000">
    <property type="entry name" value="Glycogen Phosphorylase B"/>
    <property type="match status" value="1"/>
</dbReference>
<dbReference type="CDD" id="cd03784">
    <property type="entry name" value="GT1_Gtf-like"/>
    <property type="match status" value="1"/>
</dbReference>
<evidence type="ECO:0000313" key="9">
    <source>
        <dbReference type="Proteomes" id="UP001237642"/>
    </source>
</evidence>
<dbReference type="PANTHER" id="PTHR34212:SF1">
    <property type="entry name" value="OS06G0106900 PROTEIN"/>
    <property type="match status" value="1"/>
</dbReference>
<dbReference type="FunFam" id="3.40.50.2000:FF:000056">
    <property type="entry name" value="Glycosyltransferase"/>
    <property type="match status" value="1"/>
</dbReference>
<reference evidence="8" key="2">
    <citation type="submission" date="2023-05" db="EMBL/GenBank/DDBJ databases">
        <authorList>
            <person name="Schelkunov M.I."/>
        </authorList>
    </citation>
    <scope>NUCLEOTIDE SEQUENCE</scope>
    <source>
        <strain evidence="8">Hsosn_3</strain>
        <tissue evidence="8">Leaf</tissue>
    </source>
</reference>
<dbReference type="Pfam" id="PF00201">
    <property type="entry name" value="UDPGT"/>
    <property type="match status" value="1"/>
</dbReference>
<organism evidence="8 9">
    <name type="scientific">Heracleum sosnowskyi</name>
    <dbReference type="NCBI Taxonomy" id="360622"/>
    <lineage>
        <taxon>Eukaryota</taxon>
        <taxon>Viridiplantae</taxon>
        <taxon>Streptophyta</taxon>
        <taxon>Embryophyta</taxon>
        <taxon>Tracheophyta</taxon>
        <taxon>Spermatophyta</taxon>
        <taxon>Magnoliopsida</taxon>
        <taxon>eudicotyledons</taxon>
        <taxon>Gunneridae</taxon>
        <taxon>Pentapetalae</taxon>
        <taxon>asterids</taxon>
        <taxon>campanulids</taxon>
        <taxon>Apiales</taxon>
        <taxon>Apiaceae</taxon>
        <taxon>Apioideae</taxon>
        <taxon>apioid superclade</taxon>
        <taxon>Tordylieae</taxon>
        <taxon>Tordyliinae</taxon>
        <taxon>Heracleum</taxon>
    </lineage>
</organism>
<evidence type="ECO:0000256" key="2">
    <source>
        <dbReference type="ARBA" id="ARBA00009995"/>
    </source>
</evidence>
<dbReference type="EMBL" id="JAUIZM010000003">
    <property type="protein sequence ID" value="KAK1392785.1"/>
    <property type="molecule type" value="Genomic_DNA"/>
</dbReference>
<evidence type="ECO:0000256" key="5">
    <source>
        <dbReference type="RuleBase" id="RU003718"/>
    </source>
</evidence>
<accession>A0AAD8IZ59</accession>
<evidence type="ECO:0000256" key="4">
    <source>
        <dbReference type="ARBA" id="ARBA00023229"/>
    </source>
</evidence>
<reference evidence="8" key="1">
    <citation type="submission" date="2023-02" db="EMBL/GenBank/DDBJ databases">
        <title>Genome of toxic invasive species Heracleum sosnowskyi carries increased number of genes despite the absence of recent whole-genome duplications.</title>
        <authorList>
            <person name="Schelkunov M."/>
            <person name="Shtratnikova V."/>
            <person name="Makarenko M."/>
            <person name="Klepikova A."/>
            <person name="Omelchenko D."/>
            <person name="Novikova G."/>
            <person name="Obukhova E."/>
            <person name="Bogdanov V."/>
            <person name="Penin A."/>
            <person name="Logacheva M."/>
        </authorList>
    </citation>
    <scope>NUCLEOTIDE SEQUENCE</scope>
    <source>
        <strain evidence="8">Hsosn_3</strain>
        <tissue evidence="8">Leaf</tissue>
    </source>
</reference>
<dbReference type="PROSITE" id="PS00375">
    <property type="entry name" value="UDPGT"/>
    <property type="match status" value="1"/>
</dbReference>
<dbReference type="EC" id="2.4.1.-" evidence="6"/>
<comment type="caution">
    <text evidence="8">The sequence shown here is derived from an EMBL/GenBank/DDBJ whole genome shotgun (WGS) entry which is preliminary data.</text>
</comment>
<dbReference type="InterPro" id="IPR035595">
    <property type="entry name" value="UDP_glycos_trans_CS"/>
</dbReference>
<evidence type="ECO:0000256" key="7">
    <source>
        <dbReference type="SAM" id="Coils"/>
    </source>
</evidence>
<dbReference type="SUPFAM" id="SSF53756">
    <property type="entry name" value="UDP-Glycosyltransferase/glycogen phosphorylase"/>
    <property type="match status" value="1"/>
</dbReference>
<keyword evidence="5" id="KW-0328">Glycosyltransferase</keyword>
<name>A0AAD8IZ59_9APIA</name>
<evidence type="ECO:0000256" key="3">
    <source>
        <dbReference type="ARBA" id="ARBA00022679"/>
    </source>
</evidence>
<keyword evidence="7" id="KW-0175">Coiled coil</keyword>